<proteinExistence type="predicted"/>
<organism evidence="1 2">
    <name type="scientific">Streptococcus suis</name>
    <dbReference type="NCBI Taxonomy" id="1307"/>
    <lineage>
        <taxon>Bacteria</taxon>
        <taxon>Bacillati</taxon>
        <taxon>Bacillota</taxon>
        <taxon>Bacilli</taxon>
        <taxon>Lactobacillales</taxon>
        <taxon>Streptococcaceae</taxon>
        <taxon>Streptococcus</taxon>
    </lineage>
</organism>
<sequence>MVVSAATLADFLTSLSGFEPTVNLLPNTEALVDEDSEAEVLADSEALVDEDRLTDSLALLDNDWLTDTFCSCSVARGGLSSEITFVVVVSTTT</sequence>
<name>A0A0Z8MXR9_STRSU</name>
<evidence type="ECO:0000313" key="1">
    <source>
        <dbReference type="EMBL" id="CYV78242.1"/>
    </source>
</evidence>
<accession>A0A0Z8MXR9</accession>
<dbReference type="AlphaFoldDB" id="A0A0Z8MXR9"/>
<reference evidence="1 2" key="1">
    <citation type="submission" date="2016-02" db="EMBL/GenBank/DDBJ databases">
        <authorList>
            <consortium name="Pathogen Informatics"/>
        </authorList>
    </citation>
    <scope>NUCLEOTIDE SEQUENCE [LARGE SCALE GENOMIC DNA]</scope>
    <source>
        <strain evidence="1 2">LSS64</strain>
    </source>
</reference>
<dbReference type="Proteomes" id="UP000074850">
    <property type="component" value="Unassembled WGS sequence"/>
</dbReference>
<gene>
    <name evidence="1" type="ORF">ERS132426_02304</name>
</gene>
<protein>
    <submittedName>
        <fullName evidence="1">Uncharacterized protein</fullName>
    </submittedName>
</protein>
<evidence type="ECO:0000313" key="2">
    <source>
        <dbReference type="Proteomes" id="UP000074850"/>
    </source>
</evidence>
<dbReference type="EMBL" id="FIHM01000096">
    <property type="protein sequence ID" value="CYV78242.1"/>
    <property type="molecule type" value="Genomic_DNA"/>
</dbReference>